<name>A0A0G1UK83_UNCKA</name>
<evidence type="ECO:0000256" key="3">
    <source>
        <dbReference type="ARBA" id="ARBA00022741"/>
    </source>
</evidence>
<dbReference type="Proteomes" id="UP000034684">
    <property type="component" value="Unassembled WGS sequence"/>
</dbReference>
<evidence type="ECO:0000313" key="10">
    <source>
        <dbReference type="EMBL" id="KKU58105.1"/>
    </source>
</evidence>
<evidence type="ECO:0000313" key="11">
    <source>
        <dbReference type="Proteomes" id="UP000034684"/>
    </source>
</evidence>
<dbReference type="InterPro" id="IPR044722">
    <property type="entry name" value="SecA_SF2_C"/>
</dbReference>
<dbReference type="GO" id="GO:0005886">
    <property type="term" value="C:plasma membrane"/>
    <property type="evidence" value="ECO:0007669"/>
    <property type="project" value="TreeGrafter"/>
</dbReference>
<dbReference type="GO" id="GO:0006886">
    <property type="term" value="P:intracellular protein transport"/>
    <property type="evidence" value="ECO:0007669"/>
    <property type="project" value="InterPro"/>
</dbReference>
<evidence type="ECO:0000256" key="6">
    <source>
        <dbReference type="ARBA" id="ARBA00022967"/>
    </source>
</evidence>
<dbReference type="InterPro" id="IPR027417">
    <property type="entry name" value="P-loop_NTPase"/>
</dbReference>
<dbReference type="EMBL" id="LCNN01000001">
    <property type="protein sequence ID" value="KKU58105.1"/>
    <property type="molecule type" value="Genomic_DNA"/>
</dbReference>
<dbReference type="GO" id="GO:0005524">
    <property type="term" value="F:ATP binding"/>
    <property type="evidence" value="ECO:0007669"/>
    <property type="project" value="UniProtKB-KW"/>
</dbReference>
<dbReference type="Pfam" id="PF07517">
    <property type="entry name" value="SecA_DEAD"/>
    <property type="match status" value="1"/>
</dbReference>
<dbReference type="SUPFAM" id="SSF81767">
    <property type="entry name" value="Pre-protein crosslinking domain of SecA"/>
    <property type="match status" value="1"/>
</dbReference>
<dbReference type="PANTHER" id="PTHR30612:SF0">
    <property type="entry name" value="CHLOROPLAST PROTEIN-TRANSPORTING ATPASE"/>
    <property type="match status" value="1"/>
</dbReference>
<feature type="non-terminal residue" evidence="10">
    <location>
        <position position="1"/>
    </location>
</feature>
<keyword evidence="4" id="KW-0067">ATP-binding</keyword>
<dbReference type="Pfam" id="PF21090">
    <property type="entry name" value="P-loop_SecA"/>
    <property type="match status" value="1"/>
</dbReference>
<dbReference type="InterPro" id="IPR011115">
    <property type="entry name" value="SecA_DEAD"/>
</dbReference>
<sequence length="398" mass="45296">YNYLGVSVGVVMEDRSFVFDPAYETREFQDDYAIHLREVSKAEAYKCDITYGTNHTFGFDYLRDNMARDLTDISQFNQNGQWGTHNFAIVDEVDMILIDIARTPLIISAPAQTPSHRYQEASGIIKSLIKDTDYDVDEKFRTATLSDLGVRKVEKMLGNSNLYEQDFEMVHLIEQALIANALYEKDRDYVVKDGKVVVVDQFTPNNRYAQGLHQAIEAKEGVTVQQESVTMAEISYQNYFRMYKKLAGMTGTAETEAEEFHKIYNLEVVVIPTNKPTGRTDFNDAVYKTEAAKFKAAADEIQQRHEKGQPVLIGTTSVEKSQMLHELLARRGVTHEILNAKNHEKEALIIAQAGRKGARIARNWHRAPRIKKNRQPVERSFRAPGRLGLIQVLPVSAR</sequence>
<dbReference type="InterPro" id="IPR014018">
    <property type="entry name" value="SecA_motor_DEAD"/>
</dbReference>
<dbReference type="AlphaFoldDB" id="A0A0G1UK83"/>
<dbReference type="InterPro" id="IPR000185">
    <property type="entry name" value="SecA"/>
</dbReference>
<feature type="domain" description="SecA family profile" evidence="9">
    <location>
        <begin position="1"/>
        <end position="398"/>
    </location>
</feature>
<dbReference type="Gene3D" id="3.90.1440.10">
    <property type="entry name" value="SecA, preprotein cross-linking domain"/>
    <property type="match status" value="1"/>
</dbReference>
<keyword evidence="3" id="KW-0547">Nucleotide-binding</keyword>
<evidence type="ECO:0000256" key="1">
    <source>
        <dbReference type="ARBA" id="ARBA00022448"/>
    </source>
</evidence>
<dbReference type="InterPro" id="IPR011130">
    <property type="entry name" value="SecA_preprotein_X-link_dom"/>
</dbReference>
<dbReference type="GO" id="GO:0031522">
    <property type="term" value="C:cell envelope Sec protein transport complex"/>
    <property type="evidence" value="ECO:0007669"/>
    <property type="project" value="TreeGrafter"/>
</dbReference>
<evidence type="ECO:0000256" key="7">
    <source>
        <dbReference type="ARBA" id="ARBA00023010"/>
    </source>
</evidence>
<evidence type="ECO:0000259" key="9">
    <source>
        <dbReference type="PROSITE" id="PS51196"/>
    </source>
</evidence>
<keyword evidence="2" id="KW-1003">Cell membrane</keyword>
<keyword evidence="5" id="KW-0653">Protein transport</keyword>
<dbReference type="GO" id="GO:0017038">
    <property type="term" value="P:protein import"/>
    <property type="evidence" value="ECO:0007669"/>
    <property type="project" value="InterPro"/>
</dbReference>
<dbReference type="GO" id="GO:0043952">
    <property type="term" value="P:protein transport by the Sec complex"/>
    <property type="evidence" value="ECO:0007669"/>
    <property type="project" value="TreeGrafter"/>
</dbReference>
<gene>
    <name evidence="10" type="ORF">UX79_C0001G0001</name>
</gene>
<dbReference type="GO" id="GO:0006605">
    <property type="term" value="P:protein targeting"/>
    <property type="evidence" value="ECO:0007669"/>
    <property type="project" value="InterPro"/>
</dbReference>
<keyword evidence="6" id="KW-1278">Translocase</keyword>
<evidence type="ECO:0000256" key="2">
    <source>
        <dbReference type="ARBA" id="ARBA00022475"/>
    </source>
</evidence>
<dbReference type="GO" id="GO:0005829">
    <property type="term" value="C:cytosol"/>
    <property type="evidence" value="ECO:0007669"/>
    <property type="project" value="TreeGrafter"/>
</dbReference>
<keyword evidence="1" id="KW-0813">Transport</keyword>
<dbReference type="Gene3D" id="3.40.50.300">
    <property type="entry name" value="P-loop containing nucleotide triphosphate hydrolases"/>
    <property type="match status" value="2"/>
</dbReference>
<accession>A0A0G1UK83</accession>
<dbReference type="SMART" id="SM00958">
    <property type="entry name" value="SecA_PP_bind"/>
    <property type="match status" value="1"/>
</dbReference>
<organism evidence="10 11">
    <name type="scientific">candidate division WWE3 bacterium GW2011_GWB1_47_11</name>
    <dbReference type="NCBI Taxonomy" id="1619117"/>
    <lineage>
        <taxon>Bacteria</taxon>
        <taxon>Katanobacteria</taxon>
    </lineage>
</organism>
<dbReference type="PRINTS" id="PR00906">
    <property type="entry name" value="SECA"/>
</dbReference>
<comment type="caution">
    <text evidence="10">The sequence shown here is derived from an EMBL/GenBank/DDBJ whole genome shotgun (WGS) entry which is preliminary data.</text>
</comment>
<reference evidence="10 11" key="1">
    <citation type="journal article" date="2015" name="Nature">
        <title>rRNA introns, odd ribosomes, and small enigmatic genomes across a large radiation of phyla.</title>
        <authorList>
            <person name="Brown C.T."/>
            <person name="Hug L.A."/>
            <person name="Thomas B.C."/>
            <person name="Sharon I."/>
            <person name="Castelle C.J."/>
            <person name="Singh A."/>
            <person name="Wilkins M.J."/>
            <person name="Williams K.H."/>
            <person name="Banfield J.F."/>
        </authorList>
    </citation>
    <scope>NUCLEOTIDE SEQUENCE [LARGE SCALE GENOMIC DNA]</scope>
</reference>
<dbReference type="InterPro" id="IPR036670">
    <property type="entry name" value="SecA_X-link_sf"/>
</dbReference>
<dbReference type="Pfam" id="PF01043">
    <property type="entry name" value="SecA_PP_bind"/>
    <property type="match status" value="1"/>
</dbReference>
<evidence type="ECO:0000256" key="8">
    <source>
        <dbReference type="ARBA" id="ARBA00023136"/>
    </source>
</evidence>
<evidence type="ECO:0000256" key="5">
    <source>
        <dbReference type="ARBA" id="ARBA00022927"/>
    </source>
</evidence>
<protein>
    <submittedName>
        <fullName evidence="10">Protein translocase subunit SecA</fullName>
    </submittedName>
</protein>
<dbReference type="SUPFAM" id="SSF52540">
    <property type="entry name" value="P-loop containing nucleoside triphosphate hydrolases"/>
    <property type="match status" value="2"/>
</dbReference>
<dbReference type="PROSITE" id="PS51196">
    <property type="entry name" value="SECA_MOTOR_DEAD"/>
    <property type="match status" value="1"/>
</dbReference>
<dbReference type="PATRIC" id="fig|1619117.3.peg.1"/>
<proteinExistence type="predicted"/>
<keyword evidence="8" id="KW-0472">Membrane</keyword>
<keyword evidence="7" id="KW-0811">Translocation</keyword>
<evidence type="ECO:0000256" key="4">
    <source>
        <dbReference type="ARBA" id="ARBA00022840"/>
    </source>
</evidence>
<dbReference type="SMART" id="SM00957">
    <property type="entry name" value="SecA_DEAD"/>
    <property type="match status" value="1"/>
</dbReference>
<dbReference type="PANTHER" id="PTHR30612">
    <property type="entry name" value="SECA INNER MEMBRANE COMPONENT OF SEC PROTEIN SECRETION SYSTEM"/>
    <property type="match status" value="1"/>
</dbReference>